<sequence>MPWKIGSFRICLALLLHRRLLLLCGGDLLRFWISRELPLHCRRLLPLARPGSAAAKFCGVTVHVGYCSPTLFTHRGPTINGDLND</sequence>
<evidence type="ECO:0000313" key="3">
    <source>
        <dbReference type="Proteomes" id="UP001054252"/>
    </source>
</evidence>
<keyword evidence="1" id="KW-0732">Signal</keyword>
<dbReference type="AlphaFoldDB" id="A0AAV5M8B4"/>
<feature type="chain" id="PRO_5043820323" description="Secreted protein" evidence="1">
    <location>
        <begin position="27"/>
        <end position="85"/>
    </location>
</feature>
<comment type="caution">
    <text evidence="2">The sequence shown here is derived from an EMBL/GenBank/DDBJ whole genome shotgun (WGS) entry which is preliminary data.</text>
</comment>
<evidence type="ECO:0008006" key="4">
    <source>
        <dbReference type="Google" id="ProtNLM"/>
    </source>
</evidence>
<feature type="signal peptide" evidence="1">
    <location>
        <begin position="1"/>
        <end position="26"/>
    </location>
</feature>
<dbReference type="Proteomes" id="UP001054252">
    <property type="component" value="Unassembled WGS sequence"/>
</dbReference>
<accession>A0AAV5M8B4</accession>
<protein>
    <recommendedName>
        <fullName evidence="4">Secreted protein</fullName>
    </recommendedName>
</protein>
<evidence type="ECO:0000313" key="2">
    <source>
        <dbReference type="EMBL" id="GKV46010.1"/>
    </source>
</evidence>
<dbReference type="EMBL" id="BPVZ01000201">
    <property type="protein sequence ID" value="GKV46010.1"/>
    <property type="molecule type" value="Genomic_DNA"/>
</dbReference>
<reference evidence="2 3" key="1">
    <citation type="journal article" date="2021" name="Commun. Biol.">
        <title>The genome of Shorea leprosula (Dipterocarpaceae) highlights the ecological relevance of drought in aseasonal tropical rainforests.</title>
        <authorList>
            <person name="Ng K.K.S."/>
            <person name="Kobayashi M.J."/>
            <person name="Fawcett J.A."/>
            <person name="Hatakeyama M."/>
            <person name="Paape T."/>
            <person name="Ng C.H."/>
            <person name="Ang C.C."/>
            <person name="Tnah L.H."/>
            <person name="Lee C.T."/>
            <person name="Nishiyama T."/>
            <person name="Sese J."/>
            <person name="O'Brien M.J."/>
            <person name="Copetti D."/>
            <person name="Mohd Noor M.I."/>
            <person name="Ong R.C."/>
            <person name="Putra M."/>
            <person name="Sireger I.Z."/>
            <person name="Indrioko S."/>
            <person name="Kosugi Y."/>
            <person name="Izuno A."/>
            <person name="Isagi Y."/>
            <person name="Lee S.L."/>
            <person name="Shimizu K.K."/>
        </authorList>
    </citation>
    <scope>NUCLEOTIDE SEQUENCE [LARGE SCALE GENOMIC DNA]</scope>
    <source>
        <strain evidence="2">214</strain>
    </source>
</reference>
<proteinExistence type="predicted"/>
<organism evidence="2 3">
    <name type="scientific">Rubroshorea leprosula</name>
    <dbReference type="NCBI Taxonomy" id="152421"/>
    <lineage>
        <taxon>Eukaryota</taxon>
        <taxon>Viridiplantae</taxon>
        <taxon>Streptophyta</taxon>
        <taxon>Embryophyta</taxon>
        <taxon>Tracheophyta</taxon>
        <taxon>Spermatophyta</taxon>
        <taxon>Magnoliopsida</taxon>
        <taxon>eudicotyledons</taxon>
        <taxon>Gunneridae</taxon>
        <taxon>Pentapetalae</taxon>
        <taxon>rosids</taxon>
        <taxon>malvids</taxon>
        <taxon>Malvales</taxon>
        <taxon>Dipterocarpaceae</taxon>
        <taxon>Rubroshorea</taxon>
    </lineage>
</organism>
<gene>
    <name evidence="2" type="ORF">SLEP1_g53033</name>
</gene>
<evidence type="ECO:0000256" key="1">
    <source>
        <dbReference type="SAM" id="SignalP"/>
    </source>
</evidence>
<keyword evidence="3" id="KW-1185">Reference proteome</keyword>
<name>A0AAV5M8B4_9ROSI</name>